<reference evidence="1" key="1">
    <citation type="submission" date="2020-11" db="EMBL/GenBank/DDBJ databases">
        <authorList>
            <person name="Tran Van P."/>
        </authorList>
    </citation>
    <scope>NUCLEOTIDE SEQUENCE</scope>
</reference>
<dbReference type="AlphaFoldDB" id="A0A7R9A7Z8"/>
<evidence type="ECO:0000313" key="2">
    <source>
        <dbReference type="Proteomes" id="UP000677054"/>
    </source>
</evidence>
<dbReference type="Proteomes" id="UP000677054">
    <property type="component" value="Unassembled WGS sequence"/>
</dbReference>
<proteinExistence type="predicted"/>
<dbReference type="EMBL" id="CAJPEV010001771">
    <property type="protein sequence ID" value="CAG0894268.1"/>
    <property type="molecule type" value="Genomic_DNA"/>
</dbReference>
<dbReference type="OrthoDB" id="10251809at2759"/>
<dbReference type="EMBL" id="LR901288">
    <property type="protein sequence ID" value="CAD7248265.1"/>
    <property type="molecule type" value="Genomic_DNA"/>
</dbReference>
<protein>
    <submittedName>
        <fullName evidence="1">Uncharacterized protein</fullName>
    </submittedName>
</protein>
<dbReference type="SUPFAM" id="SSF117281">
    <property type="entry name" value="Kelch motif"/>
    <property type="match status" value="1"/>
</dbReference>
<dbReference type="Pfam" id="PF24681">
    <property type="entry name" value="Kelch_KLHDC2_KLHL20_DRC7"/>
    <property type="match status" value="1"/>
</dbReference>
<dbReference type="Gene3D" id="2.120.10.80">
    <property type="entry name" value="Kelch-type beta propeller"/>
    <property type="match status" value="1"/>
</dbReference>
<dbReference type="InterPro" id="IPR015915">
    <property type="entry name" value="Kelch-typ_b-propeller"/>
</dbReference>
<gene>
    <name evidence="1" type="ORF">DSTB1V02_LOCUS8085</name>
</gene>
<sequence length="285" mass="31301">MQRIFALGVDEDQIPGIWELRHPSPTLWVQSPHNVLDLFLTHSSRLIYCTGTKVEILAVEGKDPNEAPYGWDEVLHVPCPFFIKRTSGVVIGDSLVLLGGEKNPQEACQLDFRTETWTTLSPMREKRITAASVALDPHTLLVLGGSDLDKTFSCCESLDVRTGQWSPSFETLPVPLSGHAVTVYDDHVYNSGGWDGNKSRGEVWRSKVNGLGPWEALSSLNIERHNHGMMGDSVGGLSVVGGRQQTSFGSTEIVATETLSLDGGQGWATNVKLPFKKVWQATDMK</sequence>
<keyword evidence="2" id="KW-1185">Reference proteome</keyword>
<name>A0A7R9A7Z8_9CRUS</name>
<dbReference type="PANTHER" id="PTHR45632:SF14">
    <property type="entry name" value="KELCH-LIKE PROTEIN 33"/>
    <property type="match status" value="1"/>
</dbReference>
<accession>A0A7R9A7Z8</accession>
<dbReference type="PANTHER" id="PTHR45632">
    <property type="entry name" value="LD33804P"/>
    <property type="match status" value="1"/>
</dbReference>
<evidence type="ECO:0000313" key="1">
    <source>
        <dbReference type="EMBL" id="CAD7248265.1"/>
    </source>
</evidence>
<organism evidence="1">
    <name type="scientific">Darwinula stevensoni</name>
    <dbReference type="NCBI Taxonomy" id="69355"/>
    <lineage>
        <taxon>Eukaryota</taxon>
        <taxon>Metazoa</taxon>
        <taxon>Ecdysozoa</taxon>
        <taxon>Arthropoda</taxon>
        <taxon>Crustacea</taxon>
        <taxon>Oligostraca</taxon>
        <taxon>Ostracoda</taxon>
        <taxon>Podocopa</taxon>
        <taxon>Podocopida</taxon>
        <taxon>Darwinulocopina</taxon>
        <taxon>Darwinuloidea</taxon>
        <taxon>Darwinulidae</taxon>
        <taxon>Darwinula</taxon>
    </lineage>
</organism>